<dbReference type="Proteomes" id="UP000039046">
    <property type="component" value="Unassembled WGS sequence"/>
</dbReference>
<dbReference type="Pfam" id="PF14479">
    <property type="entry name" value="HeLo"/>
    <property type="match status" value="1"/>
</dbReference>
<proteinExistence type="predicted"/>
<protein>
    <submittedName>
        <fullName evidence="3">Putative Ankyrin repeat and kinase domain containing 1</fullName>
    </submittedName>
</protein>
<sequence length="572" mass="63149">MAEVVGTVIGVVGFFGQMFDGCVKAYGYFSMATQMDTESQRLMCKVRIEEMRLVVWGREWGVAEGKLDAHLDVEKNPQLRALATQILQELHSTVTDFRKLQERYGLVDANAVDGEGSGGSRSSNTSRANSISSSVGALPEKGKKATEKLGLKTEKSWKKDATLRAKWVIKDKEKFQKLLRDLKDFNDGLENLFPPSQLPSIHRAWTNRLLDSAERDLAQLSLLENASSGIYPQLNASANLKKLRINLDSKPQSAFKPTFALKVPRAALELSTPDPTCATTGIVSGRCHARHELVGDVVVEWVHYDADEFEERFAHVKRLDDLAKMMHSASSSHPDLHSIDCVGYTDDKVNGRYGLVYNAPAPSFSTLHALISSSDLKTPDLDERIKLAKTLAVSLWSLHSLDWLHKSLCASNILFFPSAFSSAAQSSTASAALVPDISSPFLSGFDASRPDLDIALSVVPKNPSILDLHRHPDSRRGTTPYCKSFDIYSLGLVLLEIGLWKVLQTYHKPHYSAERWRDKVVLAVLVPGLGSKAGRRYRDVVEKCLKVGPDVTSSDAGNLMEEVVTALESIRV</sequence>
<keyword evidence="3" id="KW-0808">Transferase</keyword>
<dbReference type="GO" id="GO:0004672">
    <property type="term" value="F:protein kinase activity"/>
    <property type="evidence" value="ECO:0007669"/>
    <property type="project" value="InterPro"/>
</dbReference>
<name>A0A0A1TIZ2_9HYPO</name>
<evidence type="ECO:0000256" key="1">
    <source>
        <dbReference type="SAM" id="MobiDB-lite"/>
    </source>
</evidence>
<reference evidence="3 4" key="1">
    <citation type="journal article" date="2015" name="Genome Announc.">
        <title>Draft Genome Sequence and Gene Annotation of the Entomopathogenic Fungus Verticillium hemipterigenum.</title>
        <authorList>
            <person name="Horn F."/>
            <person name="Habel A."/>
            <person name="Scharf D.H."/>
            <person name="Dworschak J."/>
            <person name="Brakhage A.A."/>
            <person name="Guthke R."/>
            <person name="Hertweck C."/>
            <person name="Linde J."/>
        </authorList>
    </citation>
    <scope>NUCLEOTIDE SEQUENCE [LARGE SCALE GENOMIC DNA]</scope>
</reference>
<evidence type="ECO:0000313" key="3">
    <source>
        <dbReference type="EMBL" id="CEJ90483.1"/>
    </source>
</evidence>
<feature type="region of interest" description="Disordered" evidence="1">
    <location>
        <begin position="114"/>
        <end position="145"/>
    </location>
</feature>
<dbReference type="PROSITE" id="PS50011">
    <property type="entry name" value="PROTEIN_KINASE_DOM"/>
    <property type="match status" value="1"/>
</dbReference>
<dbReference type="HOGENOM" id="CLU_017444_4_1_1"/>
<keyword evidence="4" id="KW-1185">Reference proteome</keyword>
<dbReference type="Gene3D" id="1.10.510.10">
    <property type="entry name" value="Transferase(Phosphotransferase) domain 1"/>
    <property type="match status" value="1"/>
</dbReference>
<dbReference type="GO" id="GO:0005524">
    <property type="term" value="F:ATP binding"/>
    <property type="evidence" value="ECO:0007669"/>
    <property type="project" value="InterPro"/>
</dbReference>
<gene>
    <name evidence="3" type="ORF">VHEMI06270</name>
</gene>
<dbReference type="EMBL" id="CDHN01000003">
    <property type="protein sequence ID" value="CEJ90483.1"/>
    <property type="molecule type" value="Genomic_DNA"/>
</dbReference>
<evidence type="ECO:0000313" key="4">
    <source>
        <dbReference type="Proteomes" id="UP000039046"/>
    </source>
</evidence>
<dbReference type="InterPro" id="IPR029498">
    <property type="entry name" value="HeLo_dom"/>
</dbReference>
<accession>A0A0A1TIZ2</accession>
<dbReference type="InterPro" id="IPR000719">
    <property type="entry name" value="Prot_kinase_dom"/>
</dbReference>
<dbReference type="InterPro" id="IPR056002">
    <property type="entry name" value="DUF7580"/>
</dbReference>
<dbReference type="Gene3D" id="1.20.120.1020">
    <property type="entry name" value="Prion-inhibition and propagation, HeLo domain"/>
    <property type="match status" value="1"/>
</dbReference>
<dbReference type="OrthoDB" id="1911848at2759"/>
<dbReference type="PANTHER" id="PTHR37542:SF1">
    <property type="entry name" value="PRION-INHIBITION AND PROPAGATION HELO DOMAIN-CONTAINING PROTEIN"/>
    <property type="match status" value="1"/>
</dbReference>
<organism evidence="3 4">
    <name type="scientific">[Torrubiella] hemipterigena</name>
    <dbReference type="NCBI Taxonomy" id="1531966"/>
    <lineage>
        <taxon>Eukaryota</taxon>
        <taxon>Fungi</taxon>
        <taxon>Dikarya</taxon>
        <taxon>Ascomycota</taxon>
        <taxon>Pezizomycotina</taxon>
        <taxon>Sordariomycetes</taxon>
        <taxon>Hypocreomycetidae</taxon>
        <taxon>Hypocreales</taxon>
        <taxon>Clavicipitaceae</taxon>
        <taxon>Clavicipitaceae incertae sedis</taxon>
        <taxon>'Torrubiella' clade</taxon>
    </lineage>
</organism>
<dbReference type="AlphaFoldDB" id="A0A0A1TIZ2"/>
<dbReference type="SUPFAM" id="SSF56112">
    <property type="entry name" value="Protein kinase-like (PK-like)"/>
    <property type="match status" value="1"/>
</dbReference>
<dbReference type="InterPro" id="IPR038305">
    <property type="entry name" value="HeLo_sf"/>
</dbReference>
<feature type="compositionally biased region" description="Low complexity" evidence="1">
    <location>
        <begin position="120"/>
        <end position="134"/>
    </location>
</feature>
<dbReference type="PANTHER" id="PTHR37542">
    <property type="entry name" value="HELO DOMAIN-CONTAINING PROTEIN-RELATED"/>
    <property type="match status" value="1"/>
</dbReference>
<dbReference type="InterPro" id="IPR011009">
    <property type="entry name" value="Kinase-like_dom_sf"/>
</dbReference>
<keyword evidence="3" id="KW-0418">Kinase</keyword>
<dbReference type="Pfam" id="PF24476">
    <property type="entry name" value="DUF7580"/>
    <property type="match status" value="1"/>
</dbReference>
<evidence type="ECO:0000259" key="2">
    <source>
        <dbReference type="PROSITE" id="PS50011"/>
    </source>
</evidence>
<feature type="domain" description="Protein kinase" evidence="2">
    <location>
        <begin position="220"/>
        <end position="564"/>
    </location>
</feature>